<reference evidence="4 5" key="1">
    <citation type="submission" date="2016-10" db="EMBL/GenBank/DDBJ databases">
        <authorList>
            <person name="de Groot N.N."/>
        </authorList>
    </citation>
    <scope>NUCLEOTIDE SEQUENCE [LARGE SCALE GENOMIC DNA]</scope>
    <source>
        <strain evidence="4 5">DSM 527</strain>
    </source>
</reference>
<dbReference type="Gene3D" id="3.40.30.10">
    <property type="entry name" value="Glutaredoxin"/>
    <property type="match status" value="1"/>
</dbReference>
<keyword evidence="2" id="KW-0732">Signal</keyword>
<dbReference type="InterPro" id="IPR017937">
    <property type="entry name" value="Thioredoxin_CS"/>
</dbReference>
<dbReference type="PROSITE" id="PS00194">
    <property type="entry name" value="THIOREDOXIN_1"/>
    <property type="match status" value="1"/>
</dbReference>
<feature type="signal peptide" evidence="2">
    <location>
        <begin position="1"/>
        <end position="18"/>
    </location>
</feature>
<organism evidence="4 5">
    <name type="scientific">Chitinophaga filiformis</name>
    <name type="common">Myxococcus filiformis</name>
    <name type="synonym">Flexibacter filiformis</name>
    <dbReference type="NCBI Taxonomy" id="104663"/>
    <lineage>
        <taxon>Bacteria</taxon>
        <taxon>Pseudomonadati</taxon>
        <taxon>Bacteroidota</taxon>
        <taxon>Chitinophagia</taxon>
        <taxon>Chitinophagales</taxon>
        <taxon>Chitinophagaceae</taxon>
        <taxon>Chitinophaga</taxon>
    </lineage>
</organism>
<evidence type="ECO:0000259" key="3">
    <source>
        <dbReference type="PROSITE" id="PS51352"/>
    </source>
</evidence>
<keyword evidence="1" id="KW-0676">Redox-active center</keyword>
<dbReference type="OrthoDB" id="120730at2"/>
<dbReference type="InterPro" id="IPR036249">
    <property type="entry name" value="Thioredoxin-like_sf"/>
</dbReference>
<protein>
    <submittedName>
        <fullName evidence="4">Thioredoxin-like</fullName>
    </submittedName>
</protein>
<name>A0A1G7MF18_CHIFI</name>
<accession>A0A1G7MF18</accession>
<feature type="domain" description="Thioredoxin" evidence="3">
    <location>
        <begin position="5"/>
        <end position="147"/>
    </location>
</feature>
<proteinExistence type="predicted"/>
<gene>
    <name evidence="4" type="ORF">SAMN04488121_102403</name>
</gene>
<feature type="chain" id="PRO_5011786944" evidence="2">
    <location>
        <begin position="19"/>
        <end position="428"/>
    </location>
</feature>
<dbReference type="SUPFAM" id="SSF52833">
    <property type="entry name" value="Thioredoxin-like"/>
    <property type="match status" value="1"/>
</dbReference>
<dbReference type="RefSeq" id="WP_089830733.1">
    <property type="nucleotide sequence ID" value="NZ_FNBN01000002.1"/>
</dbReference>
<sequence length="428" mass="49716">MKKIVLILCLLSPVVVHAQKDSGTEFSKARNWREVLTEASAAGKPIFVDLFTTWCPPCLKIEKEVFTEPELAHFMNANFINVRVQMDTTDKDNDYVKGWRQDAAKWAKYAPTFPTFLFYTADGQYSGREGGYHTADDFLVLLKKALDPQGNYLAEIAAFKEDKLDKPQLLELAYRAKSNKDDSIANEVAKVYKARYVDTLPVDSLLNKEADRFHSTFIKLFNFNDKIIQYIYSHQAIADVRFGRWPKYSRNLTDFVISRDYINNQISGLSTPDWNNIERSIAKDFDHQIAKRLVLDARINWSYQHQDYNEGARLAFIKLEKYCMDTTLMGRVEVNNMMYEVVFKYVDDPKVLKKALYFMKQINEMENNTSHGHLDTYASILYKAGDRDRAISIENKALKIAMQKNDHKNIKFYSDIISRMEKGLPIWK</sequence>
<dbReference type="InterPro" id="IPR013766">
    <property type="entry name" value="Thioredoxin_domain"/>
</dbReference>
<dbReference type="EMBL" id="FNBN01000002">
    <property type="protein sequence ID" value="SDF60412.1"/>
    <property type="molecule type" value="Genomic_DNA"/>
</dbReference>
<evidence type="ECO:0000256" key="1">
    <source>
        <dbReference type="ARBA" id="ARBA00023284"/>
    </source>
</evidence>
<dbReference type="Pfam" id="PF13899">
    <property type="entry name" value="Thioredoxin_7"/>
    <property type="match status" value="1"/>
</dbReference>
<dbReference type="Proteomes" id="UP000199045">
    <property type="component" value="Unassembled WGS sequence"/>
</dbReference>
<dbReference type="PROSITE" id="PS51352">
    <property type="entry name" value="THIOREDOXIN_2"/>
    <property type="match status" value="1"/>
</dbReference>
<evidence type="ECO:0000256" key="2">
    <source>
        <dbReference type="SAM" id="SignalP"/>
    </source>
</evidence>
<dbReference type="AlphaFoldDB" id="A0A1G7MF18"/>
<evidence type="ECO:0000313" key="5">
    <source>
        <dbReference type="Proteomes" id="UP000199045"/>
    </source>
</evidence>
<evidence type="ECO:0000313" key="4">
    <source>
        <dbReference type="EMBL" id="SDF60412.1"/>
    </source>
</evidence>
<dbReference type="STRING" id="104663.SAMN04488121_102403"/>